<sequence>MLTEDEVNAVLRAKEDLWWLESPDSSAMRLRVDTSQVSSNSPIEDYLAWMPLGVDSNGTLDDKKHSASRYMFSVFDGHAGFMCAEQLSMRLGTMLNDTDLVRTIKQLERDSGLEWDQIPLALTATFINMDNELVHGALAKYRKVQDLARMDELLGPAVSGSCGLVAVVDTKANEVAVGNAGDSRALLGVRLKDGRWKAVRLSEDQTVNNQNEVARMTREHPGESTVIQRGRVLGGLIPLRAFGDCRYKWPLEAQQDLFPVLFSRGHRYATTPPNYITPPYITAKPVIVKHQLNENDKFLVMASDGLYDQLSDDEVVGSVAQWYEANNGGKQGETTSSLFTEDSNAATHLIRTALSTDRLGRRSDSIIRHLLAIPAPHSRRFRDDISVTIVTFNRD</sequence>
<comment type="similarity">
    <text evidence="4">Belongs to the PP2C family.</text>
</comment>
<evidence type="ECO:0000256" key="4">
    <source>
        <dbReference type="RuleBase" id="RU003465"/>
    </source>
</evidence>
<dbReference type="PANTHER" id="PTHR13832">
    <property type="entry name" value="PROTEIN PHOSPHATASE 2C"/>
    <property type="match status" value="1"/>
</dbReference>
<dbReference type="GO" id="GO:0046872">
    <property type="term" value="F:metal ion binding"/>
    <property type="evidence" value="ECO:0007669"/>
    <property type="project" value="UniProtKB-KW"/>
</dbReference>
<dbReference type="InterPro" id="IPR015655">
    <property type="entry name" value="PP2C"/>
</dbReference>
<gene>
    <name evidence="6" type="ORF">COEREDRAFT_61791</name>
</gene>
<dbReference type="InterPro" id="IPR036457">
    <property type="entry name" value="PPM-type-like_dom_sf"/>
</dbReference>
<dbReference type="PROSITE" id="PS01032">
    <property type="entry name" value="PPM_1"/>
    <property type="match status" value="1"/>
</dbReference>
<dbReference type="PROSITE" id="PS51746">
    <property type="entry name" value="PPM_2"/>
    <property type="match status" value="1"/>
</dbReference>
<protein>
    <submittedName>
        <fullName evidence="6">Protein serine/threonine phosphatase 2C</fullName>
    </submittedName>
</protein>
<dbReference type="Gene3D" id="3.60.40.10">
    <property type="entry name" value="PPM-type phosphatase domain"/>
    <property type="match status" value="1"/>
</dbReference>
<evidence type="ECO:0000313" key="7">
    <source>
        <dbReference type="Proteomes" id="UP000242474"/>
    </source>
</evidence>
<accession>A0A2G5BEM6</accession>
<dbReference type="SUPFAM" id="SSF81606">
    <property type="entry name" value="PP2C-like"/>
    <property type="match status" value="1"/>
</dbReference>
<evidence type="ECO:0000256" key="2">
    <source>
        <dbReference type="ARBA" id="ARBA00022801"/>
    </source>
</evidence>
<dbReference type="InterPro" id="IPR001932">
    <property type="entry name" value="PPM-type_phosphatase-like_dom"/>
</dbReference>
<dbReference type="CDD" id="cd00143">
    <property type="entry name" value="PP2Cc"/>
    <property type="match status" value="1"/>
</dbReference>
<keyword evidence="1" id="KW-0479">Metal-binding</keyword>
<dbReference type="GO" id="GO:0005739">
    <property type="term" value="C:mitochondrion"/>
    <property type="evidence" value="ECO:0007669"/>
    <property type="project" value="TreeGrafter"/>
</dbReference>
<evidence type="ECO:0000259" key="5">
    <source>
        <dbReference type="PROSITE" id="PS51746"/>
    </source>
</evidence>
<dbReference type="OrthoDB" id="420076at2759"/>
<dbReference type="Pfam" id="PF00481">
    <property type="entry name" value="PP2C"/>
    <property type="match status" value="1"/>
</dbReference>
<keyword evidence="3 4" id="KW-0904">Protein phosphatase</keyword>
<dbReference type="Proteomes" id="UP000242474">
    <property type="component" value="Unassembled WGS sequence"/>
</dbReference>
<dbReference type="AlphaFoldDB" id="A0A2G5BEM6"/>
<dbReference type="STRING" id="763665.A0A2G5BEM6"/>
<dbReference type="EMBL" id="KZ303496">
    <property type="protein sequence ID" value="PIA17167.1"/>
    <property type="molecule type" value="Genomic_DNA"/>
</dbReference>
<proteinExistence type="inferred from homology"/>
<feature type="domain" description="PPM-type phosphatase" evidence="5">
    <location>
        <begin position="51"/>
        <end position="392"/>
    </location>
</feature>
<dbReference type="InterPro" id="IPR000222">
    <property type="entry name" value="PP2C_BS"/>
</dbReference>
<evidence type="ECO:0000256" key="1">
    <source>
        <dbReference type="ARBA" id="ARBA00022723"/>
    </source>
</evidence>
<dbReference type="SMART" id="SM00332">
    <property type="entry name" value="PP2Cc"/>
    <property type="match status" value="1"/>
</dbReference>
<reference evidence="6 7" key="1">
    <citation type="journal article" date="2015" name="Genome Biol. Evol.">
        <title>Phylogenomic analyses indicate that early fungi evolved digesting cell walls of algal ancestors of land plants.</title>
        <authorList>
            <person name="Chang Y."/>
            <person name="Wang S."/>
            <person name="Sekimoto S."/>
            <person name="Aerts A.L."/>
            <person name="Choi C."/>
            <person name="Clum A."/>
            <person name="LaButti K.M."/>
            <person name="Lindquist E.A."/>
            <person name="Yee Ngan C."/>
            <person name="Ohm R.A."/>
            <person name="Salamov A.A."/>
            <person name="Grigoriev I.V."/>
            <person name="Spatafora J.W."/>
            <person name="Berbee M.L."/>
        </authorList>
    </citation>
    <scope>NUCLEOTIDE SEQUENCE [LARGE SCALE GENOMIC DNA]</scope>
    <source>
        <strain evidence="6 7">NRRL 1564</strain>
    </source>
</reference>
<evidence type="ECO:0000256" key="3">
    <source>
        <dbReference type="ARBA" id="ARBA00022912"/>
    </source>
</evidence>
<keyword evidence="7" id="KW-1185">Reference proteome</keyword>
<dbReference type="GO" id="GO:0004741">
    <property type="term" value="F:[pyruvate dehydrogenase (acetyl-transferring)]-phosphatase activity"/>
    <property type="evidence" value="ECO:0007669"/>
    <property type="project" value="TreeGrafter"/>
</dbReference>
<evidence type="ECO:0000313" key="6">
    <source>
        <dbReference type="EMBL" id="PIA17167.1"/>
    </source>
</evidence>
<name>A0A2G5BEM6_COERN</name>
<organism evidence="6 7">
    <name type="scientific">Coemansia reversa (strain ATCC 12441 / NRRL 1564)</name>
    <dbReference type="NCBI Taxonomy" id="763665"/>
    <lineage>
        <taxon>Eukaryota</taxon>
        <taxon>Fungi</taxon>
        <taxon>Fungi incertae sedis</taxon>
        <taxon>Zoopagomycota</taxon>
        <taxon>Kickxellomycotina</taxon>
        <taxon>Kickxellomycetes</taxon>
        <taxon>Kickxellales</taxon>
        <taxon>Kickxellaceae</taxon>
        <taxon>Coemansia</taxon>
    </lineage>
</organism>
<keyword evidence="2 4" id="KW-0378">Hydrolase</keyword>
<dbReference type="PANTHER" id="PTHR13832:SF792">
    <property type="entry name" value="GM14286P"/>
    <property type="match status" value="1"/>
</dbReference>